<organism evidence="2 3">
    <name type="scientific">Desulfurobacterium atlanticum</name>
    <dbReference type="NCBI Taxonomy" id="240169"/>
    <lineage>
        <taxon>Bacteria</taxon>
        <taxon>Pseudomonadati</taxon>
        <taxon>Aquificota</taxon>
        <taxon>Aquificia</taxon>
        <taxon>Desulfurobacteriales</taxon>
        <taxon>Desulfurobacteriaceae</taxon>
        <taxon>Desulfurobacterium</taxon>
    </lineage>
</organism>
<proteinExistence type="predicted"/>
<dbReference type="InterPro" id="IPR013429">
    <property type="entry name" value="Regulatory_FmdB_Zinc_ribbon"/>
</dbReference>
<evidence type="ECO:0000259" key="1">
    <source>
        <dbReference type="Pfam" id="PF09723"/>
    </source>
</evidence>
<dbReference type="AlphaFoldDB" id="A0A238XLJ5"/>
<dbReference type="Pfam" id="PF09723">
    <property type="entry name" value="Zn_ribbon_8"/>
    <property type="match status" value="1"/>
</dbReference>
<dbReference type="NCBIfam" id="TIGR02605">
    <property type="entry name" value="CxxC_CxxC_SSSS"/>
    <property type="match status" value="1"/>
</dbReference>
<feature type="domain" description="Putative regulatory protein FmdB zinc ribbon" evidence="1">
    <location>
        <begin position="1"/>
        <end position="39"/>
    </location>
</feature>
<sequence length="51" mass="5846">MQIYTFKCQDCGKEFDVEIYTPLQVLEIRCPECGSEELEVINIVNICSPFG</sequence>
<reference evidence="3" key="1">
    <citation type="submission" date="2017-06" db="EMBL/GenBank/DDBJ databases">
        <authorList>
            <person name="Varghese N."/>
            <person name="Submissions S."/>
        </authorList>
    </citation>
    <scope>NUCLEOTIDE SEQUENCE [LARGE SCALE GENOMIC DNA]</scope>
    <source>
        <strain evidence="3">DSM 15668</strain>
    </source>
</reference>
<evidence type="ECO:0000313" key="3">
    <source>
        <dbReference type="Proteomes" id="UP000198405"/>
    </source>
</evidence>
<dbReference type="OrthoDB" id="9813321at2"/>
<dbReference type="EMBL" id="FZOB01000001">
    <property type="protein sequence ID" value="SNR59461.1"/>
    <property type="molecule type" value="Genomic_DNA"/>
</dbReference>
<name>A0A238XLJ5_9BACT</name>
<dbReference type="RefSeq" id="WP_089322106.1">
    <property type="nucleotide sequence ID" value="NZ_FZOB01000001.1"/>
</dbReference>
<evidence type="ECO:0000313" key="2">
    <source>
        <dbReference type="EMBL" id="SNR59461.1"/>
    </source>
</evidence>
<protein>
    <submittedName>
        <fullName evidence="2">Putative regulatory protein, FmdB family</fullName>
    </submittedName>
</protein>
<gene>
    <name evidence="2" type="ORF">SAMN06265340_10169</name>
</gene>
<dbReference type="Proteomes" id="UP000198405">
    <property type="component" value="Unassembled WGS sequence"/>
</dbReference>
<dbReference type="Gene3D" id="2.20.28.30">
    <property type="entry name" value="RNA polymerase ii, chain L"/>
    <property type="match status" value="1"/>
</dbReference>
<keyword evidence="3" id="KW-1185">Reference proteome</keyword>
<accession>A0A238XLJ5</accession>